<dbReference type="EC" id="2.4.1.122" evidence="4"/>
<evidence type="ECO:0000313" key="14">
    <source>
        <dbReference type="EMBL" id="SAM84363.1"/>
    </source>
</evidence>
<keyword evidence="7" id="KW-0812">Transmembrane</keyword>
<dbReference type="PANTHER" id="PTHR23033:SF47">
    <property type="entry name" value="APPLE DOMAIN-CONTAINING PROTEIN-RELATED"/>
    <property type="match status" value="1"/>
</dbReference>
<feature type="region of interest" description="Disordered" evidence="12">
    <location>
        <begin position="1"/>
        <end position="46"/>
    </location>
</feature>
<dbReference type="PANTHER" id="PTHR23033">
    <property type="entry name" value="BETA1,3-GALACTOSYLTRANSFERASE"/>
    <property type="match status" value="1"/>
</dbReference>
<dbReference type="EMBL" id="ULHB01000200">
    <property type="protein sequence ID" value="SYW85152.1"/>
    <property type="molecule type" value="Genomic_DNA"/>
</dbReference>
<evidence type="ECO:0000256" key="2">
    <source>
        <dbReference type="ARBA" id="ARBA00004922"/>
    </source>
</evidence>
<name>A0A1K0G992_9BASI</name>
<comment type="similarity">
    <text evidence="3">Belongs to the glycosyltransferase 31 family. Beta3-Gal-T subfamily.</text>
</comment>
<dbReference type="Gene3D" id="3.90.550.50">
    <property type="match status" value="1"/>
</dbReference>
<evidence type="ECO:0000256" key="7">
    <source>
        <dbReference type="ARBA" id="ARBA00022692"/>
    </source>
</evidence>
<dbReference type="GO" id="GO:0000166">
    <property type="term" value="F:nucleotide binding"/>
    <property type="evidence" value="ECO:0007669"/>
    <property type="project" value="UniProtKB-KW"/>
</dbReference>
<dbReference type="InterPro" id="IPR003378">
    <property type="entry name" value="Fringe-like_glycosylTrfase"/>
</dbReference>
<keyword evidence="10" id="KW-1133">Transmembrane helix</keyword>
<dbReference type="EMBL" id="LT558130">
    <property type="protein sequence ID" value="SAM84363.1"/>
    <property type="molecule type" value="Genomic_DNA"/>
</dbReference>
<evidence type="ECO:0000256" key="5">
    <source>
        <dbReference type="ARBA" id="ARBA00022676"/>
    </source>
</evidence>
<feature type="domain" description="Fringe-like glycosyltransferase" evidence="13">
    <location>
        <begin position="266"/>
        <end position="331"/>
    </location>
</feature>
<evidence type="ECO:0000256" key="6">
    <source>
        <dbReference type="ARBA" id="ARBA00022679"/>
    </source>
</evidence>
<dbReference type="Proteomes" id="UP000179920">
    <property type="component" value="Chromosome XIV"/>
</dbReference>
<feature type="region of interest" description="Disordered" evidence="12">
    <location>
        <begin position="119"/>
        <end position="143"/>
    </location>
</feature>
<evidence type="ECO:0000256" key="9">
    <source>
        <dbReference type="ARBA" id="ARBA00022968"/>
    </source>
</evidence>
<dbReference type="OrthoDB" id="414175at2759"/>
<keyword evidence="17" id="KW-1185">Reference proteome</keyword>
<keyword evidence="6" id="KW-0808">Transferase</keyword>
<dbReference type="AlphaFoldDB" id="A0A1K0G992"/>
<feature type="compositionally biased region" description="Low complexity" evidence="12">
    <location>
        <begin position="35"/>
        <end position="46"/>
    </location>
</feature>
<keyword evidence="11" id="KW-0472">Membrane</keyword>
<proteinExistence type="inferred from homology"/>
<evidence type="ECO:0000256" key="10">
    <source>
        <dbReference type="ARBA" id="ARBA00022989"/>
    </source>
</evidence>
<evidence type="ECO:0000256" key="4">
    <source>
        <dbReference type="ARBA" id="ARBA00012557"/>
    </source>
</evidence>
<evidence type="ECO:0000256" key="8">
    <source>
        <dbReference type="ARBA" id="ARBA00022741"/>
    </source>
</evidence>
<reference evidence="14" key="2">
    <citation type="submission" date="2016-04" db="EMBL/GenBank/DDBJ databases">
        <authorList>
            <person name="Evans L.H."/>
            <person name="Alamgir A."/>
            <person name="Owens N."/>
            <person name="Weber N.D."/>
            <person name="Virtaneva K."/>
            <person name="Barbian K."/>
            <person name="Babar A."/>
            <person name="Rosenke K."/>
        </authorList>
    </citation>
    <scope>NUCLEOTIDE SEQUENCE</scope>
    <source>
        <strain evidence="14">UB2112</strain>
    </source>
</reference>
<dbReference type="Pfam" id="PF02434">
    <property type="entry name" value="Fringe"/>
    <property type="match status" value="1"/>
</dbReference>
<dbReference type="InterPro" id="IPR026050">
    <property type="entry name" value="C1GALT1/C1GALT1_chp1"/>
</dbReference>
<accession>A0A1K0G992</accession>
<sequence>MRSNHTEYSPIPTSDNNGAEAGPSRTPPATYAIVSSPLQSSPLQSAPLSFRDEPYALELSEKSSDRDAFLPIHHHTDGPRRKQAGLTSLVEFIKRGKTVILLSICLLLGMMLLLQDKPASTTTSTPNNTGSPGSSNLIRPNPPKKGYRLEDDLVLITKVGSATLHSRLLTHLAEQRLCSLYIPNHLYSSDYPLTLASHNITFFDALSNLSSTISSTQEFSQLHSELTALITSNQDLRAMSDKDGGWKLDKYKFLPTFAQAWRRWPGKKWYVMVEADTFLFYNELVKWLAGLDEGKQLMIGHPSWCDYDGKSTVFTHGGSGIVLSKAIMQASFGSDEDFEHHQDELIQKSAFGDALLSKSLYDAPKVTLTELSPEGGQRFNSDPPRILKFDRRNWCEPILTLHHVTPADTAHLYDFQRRIEPRLEKGDTVRWADIWDEFQPEFLRKAMQDVGRWDQDNKLSEGEPEVGEVAVKGWQAIENWDSETWDEVTSSASECQKLCRMNQDCLLWQWSKGQGQRPSGKSGQTSTGNRRSDGGDWGKCRYTSDFLRIGIAKPKEAHLVTGWMGTRIDRWRRDLECSGRTGLNTY</sequence>
<gene>
    <name evidence="15" type="ORF">UBRO2_05723</name>
    <name evidence="14" type="ORF">UBRO_05600</name>
</gene>
<keyword evidence="5" id="KW-0328">Glycosyltransferase</keyword>
<feature type="compositionally biased region" description="Polar residues" evidence="12">
    <location>
        <begin position="1"/>
        <end position="17"/>
    </location>
</feature>
<dbReference type="GO" id="GO:0016263">
    <property type="term" value="F:glycoprotein-N-acetylgalactosamine 3-beta-galactosyltransferase activity"/>
    <property type="evidence" value="ECO:0007669"/>
    <property type="project" value="UniProtKB-EC"/>
</dbReference>
<dbReference type="GO" id="GO:0016020">
    <property type="term" value="C:membrane"/>
    <property type="evidence" value="ECO:0007669"/>
    <property type="project" value="UniProtKB-SubCell"/>
</dbReference>
<evidence type="ECO:0000256" key="1">
    <source>
        <dbReference type="ARBA" id="ARBA00004606"/>
    </source>
</evidence>
<reference evidence="16" key="1">
    <citation type="submission" date="2016-04" db="EMBL/GenBank/DDBJ databases">
        <authorList>
            <person name="Guldener U."/>
            <person name="Guldener U."/>
        </authorList>
    </citation>
    <scope>NUCLEOTIDE SEQUENCE [LARGE SCALE GENOMIC DNA]</scope>
    <source>
        <strain evidence="16">UB2112</strain>
    </source>
</reference>
<comment type="pathway">
    <text evidence="2">Protein modification; protein glycosylation.</text>
</comment>
<comment type="subcellular location">
    <subcellularLocation>
        <location evidence="1">Membrane</location>
        <topology evidence="1">Single-pass type II membrane protein</topology>
    </subcellularLocation>
</comment>
<evidence type="ECO:0000313" key="15">
    <source>
        <dbReference type="EMBL" id="SYW85152.1"/>
    </source>
</evidence>
<dbReference type="Proteomes" id="UP000658997">
    <property type="component" value="Unassembled WGS sequence"/>
</dbReference>
<evidence type="ECO:0000256" key="3">
    <source>
        <dbReference type="ARBA" id="ARBA00006462"/>
    </source>
</evidence>
<evidence type="ECO:0000313" key="17">
    <source>
        <dbReference type="Proteomes" id="UP000658997"/>
    </source>
</evidence>
<feature type="compositionally biased region" description="Low complexity" evidence="12">
    <location>
        <begin position="119"/>
        <end position="136"/>
    </location>
</feature>
<evidence type="ECO:0000259" key="13">
    <source>
        <dbReference type="Pfam" id="PF02434"/>
    </source>
</evidence>
<protein>
    <recommendedName>
        <fullName evidence="4">N-acetylgalactosaminide beta-1,3-galactosyltransferase</fullName>
        <ecNumber evidence="4">2.4.1.122</ecNumber>
    </recommendedName>
</protein>
<feature type="compositionally biased region" description="Polar residues" evidence="12">
    <location>
        <begin position="512"/>
        <end position="529"/>
    </location>
</feature>
<evidence type="ECO:0000256" key="11">
    <source>
        <dbReference type="ARBA" id="ARBA00023136"/>
    </source>
</evidence>
<evidence type="ECO:0000313" key="16">
    <source>
        <dbReference type="Proteomes" id="UP000179920"/>
    </source>
</evidence>
<feature type="region of interest" description="Disordered" evidence="12">
    <location>
        <begin position="512"/>
        <end position="536"/>
    </location>
</feature>
<organism evidence="14 16">
    <name type="scientific">Ustilago bromivora</name>
    <dbReference type="NCBI Taxonomy" id="307758"/>
    <lineage>
        <taxon>Eukaryota</taxon>
        <taxon>Fungi</taxon>
        <taxon>Dikarya</taxon>
        <taxon>Basidiomycota</taxon>
        <taxon>Ustilaginomycotina</taxon>
        <taxon>Ustilaginomycetes</taxon>
        <taxon>Ustilaginales</taxon>
        <taxon>Ustilaginaceae</taxon>
        <taxon>Ustilago</taxon>
    </lineage>
</organism>
<keyword evidence="9" id="KW-0735">Signal-anchor</keyword>
<keyword evidence="8" id="KW-0547">Nucleotide-binding</keyword>
<evidence type="ECO:0000256" key="12">
    <source>
        <dbReference type="SAM" id="MobiDB-lite"/>
    </source>
</evidence>
<reference evidence="15" key="3">
    <citation type="submission" date="2018-08" db="EMBL/GenBank/DDBJ databases">
        <authorList>
            <person name="Guldener U."/>
        </authorList>
    </citation>
    <scope>NUCLEOTIDE SEQUENCE</scope>
    <source>
        <strain evidence="15">UB2</strain>
    </source>
</reference>